<evidence type="ECO:0000256" key="1">
    <source>
        <dbReference type="SAM" id="MobiDB-lite"/>
    </source>
</evidence>
<dbReference type="AlphaFoldDB" id="A0A098G3L2"/>
<evidence type="ECO:0000313" key="2">
    <source>
        <dbReference type="EMBL" id="CEG57062.1"/>
    </source>
</evidence>
<feature type="region of interest" description="Disordered" evidence="1">
    <location>
        <begin position="393"/>
        <end position="416"/>
    </location>
</feature>
<feature type="compositionally biased region" description="Basic and acidic residues" evidence="1">
    <location>
        <begin position="393"/>
        <end position="407"/>
    </location>
</feature>
<dbReference type="HOGENOM" id="CLU_660212_0_0_6"/>
<dbReference type="KEGG" id="lfa:LFA_1655"/>
<protein>
    <submittedName>
        <fullName evidence="2">Uncharacterized protein</fullName>
    </submittedName>
</protein>
<reference evidence="3" key="1">
    <citation type="submission" date="2014-09" db="EMBL/GenBank/DDBJ databases">
        <authorList>
            <person name="Gomez-Valero L."/>
        </authorList>
    </citation>
    <scope>NUCLEOTIDE SEQUENCE [LARGE SCALE GENOMIC DNA]</scope>
    <source>
        <strain evidence="3">ATCC700992</strain>
    </source>
</reference>
<name>A0A098G3L2_9GAMM</name>
<sequence length="416" mass="48196">MNPELLHAIGTPSPKLIEKLNKADSLDIAGHSIKAISITDHQDKKQGGGFNTGIYLYQRENGEYRVLKVLAEKNKDLYGGAARKIKTFNEMYQSIYEGEFSTLATAEQFYEASNIIDMPFINGDDVKIDEGFDITQKNEQQDLYKFFDAHGLFITDYRMDGNIVRVTDSKTAKSYFLIRDVDLLGRKNSLEVTPTILEEARQDLDTEEYQKLKAISGGVRIFDEPKQPHYNGEEADFFALRRALLQAMTANKINKEECTLIASAKNFPELCDRACQHETKPGFFDPEITKTMNLLRVELKKDNYHNLKSFYNFQDKMLNIQLRSIGATSQNFINNTYAQDKNKLATARTFFRHIYYPEFDSQSRETLKPTLNKRDIFNKKNYIDEVKTELKKMKDPKKEEQIQKQEEQIQPFKINK</sequence>
<evidence type="ECO:0000313" key="3">
    <source>
        <dbReference type="Proteomes" id="UP000032430"/>
    </source>
</evidence>
<keyword evidence="3" id="KW-1185">Reference proteome</keyword>
<organism evidence="2 3">
    <name type="scientific">Legionella fallonii LLAP-10</name>
    <dbReference type="NCBI Taxonomy" id="1212491"/>
    <lineage>
        <taxon>Bacteria</taxon>
        <taxon>Pseudomonadati</taxon>
        <taxon>Pseudomonadota</taxon>
        <taxon>Gammaproteobacteria</taxon>
        <taxon>Legionellales</taxon>
        <taxon>Legionellaceae</taxon>
        <taxon>Legionella</taxon>
    </lineage>
</organism>
<accession>A0A098G3L2</accession>
<dbReference type="RefSeq" id="WP_045095628.1">
    <property type="nucleotide sequence ID" value="NZ_LN614827.1"/>
</dbReference>
<gene>
    <name evidence="2" type="ORF">LFA_1655</name>
</gene>
<proteinExistence type="predicted"/>
<dbReference type="EMBL" id="LN614827">
    <property type="protein sequence ID" value="CEG57062.1"/>
    <property type="molecule type" value="Genomic_DNA"/>
</dbReference>
<dbReference type="Proteomes" id="UP000032430">
    <property type="component" value="Chromosome I"/>
</dbReference>
<dbReference type="OrthoDB" id="5635111at2"/>